<gene>
    <name evidence="1" type="ORF">HELGO_WM40744</name>
</gene>
<accession>A0A6S6T745</accession>
<organism evidence="1">
    <name type="scientific">uncultured Sulfurovum sp</name>
    <dbReference type="NCBI Taxonomy" id="269237"/>
    <lineage>
        <taxon>Bacteria</taxon>
        <taxon>Pseudomonadati</taxon>
        <taxon>Campylobacterota</taxon>
        <taxon>Epsilonproteobacteria</taxon>
        <taxon>Campylobacterales</taxon>
        <taxon>Sulfurovaceae</taxon>
        <taxon>Sulfurovum</taxon>
        <taxon>environmental samples</taxon>
    </lineage>
</organism>
<proteinExistence type="predicted"/>
<evidence type="ECO:0000313" key="1">
    <source>
        <dbReference type="EMBL" id="CAA6811023.1"/>
    </source>
</evidence>
<name>A0A6S6T745_9BACT</name>
<dbReference type="AlphaFoldDB" id="A0A6S6T745"/>
<reference evidence="1" key="1">
    <citation type="submission" date="2020-01" db="EMBL/GenBank/DDBJ databases">
        <authorList>
            <person name="Meier V. D."/>
            <person name="Meier V D."/>
        </authorList>
    </citation>
    <scope>NUCLEOTIDE SEQUENCE</scope>
    <source>
        <strain evidence="1">HLG_WM_MAG_03</strain>
    </source>
</reference>
<dbReference type="EMBL" id="CACVAR010000204">
    <property type="protein sequence ID" value="CAA6811023.1"/>
    <property type="molecule type" value="Genomic_DNA"/>
</dbReference>
<sequence>MRSLLLLILISSWINAVNLLVKKESYTTNESITVDVSLMSDDKQNWIGVYPVGSSNAWENVVSWTWTDGKGIKLSEITLPKTSKVGTYEVRAFFKNSFKVEGKSNTFTVKAVVAGKTELQTVNYYITGSCSGSASVSFRNMGNNSNDWIGLYPIGSSNAWRNVVGWSWIKNMVNGRISVPFSKNIVPGEYEFRAFFNNSFSVEGKSNPLLVTSCSDKIEVRHKIEYANNEPVKVKFRDDSNKKKNWIGIYKSGKRTLAENNLAWKWTDDKKEGEVVFDNLPAGEYDVRFFLNNSYTIEKVSSFVVKPKVTYEFPKGVLNGDNNPTEGVYVKYYKNKAYISVADTSVFAKKHKGITLVDYSDKENPNILAYNPNHSWGRFSKSVEFTENEDKLVFISDEWSIVSLTANNLVLFNSFGIGYANYQPTLYKVDGHNLFYTVHSWAEQPKYRYYYVNAAGEITQVALLGSGGSDYDFLIDGGTIGEDKYYQTHQIRNLNTGGWKKEKEIYDISNLPEVVLLETIVFDVEP</sequence>
<protein>
    <submittedName>
        <fullName evidence="1">No hits</fullName>
    </submittedName>
</protein>